<dbReference type="InterPro" id="IPR006221">
    <property type="entry name" value="TrpG/PapA_dom"/>
</dbReference>
<gene>
    <name evidence="3" type="ORF">G7082_09200</name>
</gene>
<feature type="domain" description="Glutamine amidotransferase" evidence="2">
    <location>
        <begin position="3"/>
        <end position="187"/>
    </location>
</feature>
<dbReference type="SUPFAM" id="SSF52317">
    <property type="entry name" value="Class I glutamine amidotransferase-like"/>
    <property type="match status" value="1"/>
</dbReference>
<dbReference type="PRINTS" id="PR00096">
    <property type="entry name" value="GATASE"/>
</dbReference>
<dbReference type="NCBIfam" id="TIGR00566">
    <property type="entry name" value="trpG_papA"/>
    <property type="match status" value="1"/>
</dbReference>
<accession>A0A6G8AUM5</accession>
<dbReference type="InterPro" id="IPR050472">
    <property type="entry name" value="Anth_synth/Amidotransfase"/>
</dbReference>
<dbReference type="GO" id="GO:0004049">
    <property type="term" value="F:anthranilate synthase activity"/>
    <property type="evidence" value="ECO:0007669"/>
    <property type="project" value="TreeGrafter"/>
</dbReference>
<dbReference type="KEGG" id="vhy:G7082_09200"/>
<proteinExistence type="predicted"/>
<dbReference type="Proteomes" id="UP000501747">
    <property type="component" value="Chromosome"/>
</dbReference>
<dbReference type="RefSeq" id="WP_166034805.1">
    <property type="nucleotide sequence ID" value="NZ_CP049887.1"/>
</dbReference>
<dbReference type="FunFam" id="3.40.50.880:FF:000003">
    <property type="entry name" value="Anthranilate synthase component II"/>
    <property type="match status" value="1"/>
</dbReference>
<keyword evidence="1" id="KW-0315">Glutamine amidotransferase</keyword>
<dbReference type="PRINTS" id="PR00099">
    <property type="entry name" value="CPSGATASE"/>
</dbReference>
<dbReference type="GO" id="GO:0000162">
    <property type="term" value="P:L-tryptophan biosynthetic process"/>
    <property type="evidence" value="ECO:0007669"/>
    <property type="project" value="TreeGrafter"/>
</dbReference>
<evidence type="ECO:0000259" key="2">
    <source>
        <dbReference type="Pfam" id="PF00117"/>
    </source>
</evidence>
<protein>
    <submittedName>
        <fullName evidence="3">Aminodeoxychorismate/anthranilate synthase component II</fullName>
    </submittedName>
</protein>
<evidence type="ECO:0000313" key="4">
    <source>
        <dbReference type="Proteomes" id="UP000501747"/>
    </source>
</evidence>
<dbReference type="PRINTS" id="PR00097">
    <property type="entry name" value="ANTSNTHASEII"/>
</dbReference>
<dbReference type="Pfam" id="PF00117">
    <property type="entry name" value="GATase"/>
    <property type="match status" value="1"/>
</dbReference>
<dbReference type="AlphaFoldDB" id="A0A6G8AUM5"/>
<dbReference type="InterPro" id="IPR017926">
    <property type="entry name" value="GATASE"/>
</dbReference>
<evidence type="ECO:0000313" key="3">
    <source>
        <dbReference type="EMBL" id="QIL48669.1"/>
    </source>
</evidence>
<keyword evidence="4" id="KW-1185">Reference proteome</keyword>
<organism evidence="3 4">
    <name type="scientific">Vagococcus hydrophili</name>
    <dbReference type="NCBI Taxonomy" id="2714947"/>
    <lineage>
        <taxon>Bacteria</taxon>
        <taxon>Bacillati</taxon>
        <taxon>Bacillota</taxon>
        <taxon>Bacilli</taxon>
        <taxon>Lactobacillales</taxon>
        <taxon>Enterococcaceae</taxon>
        <taxon>Vagococcus</taxon>
    </lineage>
</organism>
<reference evidence="3 4" key="1">
    <citation type="submission" date="2020-03" db="EMBL/GenBank/DDBJ databases">
        <title>Vagococcus sp. nov., isolated from beetles.</title>
        <authorList>
            <person name="Hyun D.-W."/>
            <person name="Bae J.-W."/>
        </authorList>
    </citation>
    <scope>NUCLEOTIDE SEQUENCE [LARGE SCALE GENOMIC DNA]</scope>
    <source>
        <strain evidence="3 4">HDW17B</strain>
    </source>
</reference>
<dbReference type="InterPro" id="IPR029062">
    <property type="entry name" value="Class_I_gatase-like"/>
</dbReference>
<dbReference type="EMBL" id="CP049887">
    <property type="protein sequence ID" value="QIL48669.1"/>
    <property type="molecule type" value="Genomic_DNA"/>
</dbReference>
<dbReference type="Gene3D" id="3.40.50.880">
    <property type="match status" value="1"/>
</dbReference>
<dbReference type="CDD" id="cd01743">
    <property type="entry name" value="GATase1_Anthranilate_Synthase"/>
    <property type="match status" value="1"/>
</dbReference>
<dbReference type="PANTHER" id="PTHR43418:SF4">
    <property type="entry name" value="MULTIFUNCTIONAL TRYPTOPHAN BIOSYNTHESIS PROTEIN"/>
    <property type="match status" value="1"/>
</dbReference>
<sequence length="195" mass="21839">MFLLIDNYDSFVYNLAAYFEALGEDIKVVRIDDLDLQFIKEKQDSIKGLILSPGPKRPEDALESIEVLNTYQGVLPILGVCLGHQVIGHYYGGTVAKGNRPQHGKIFQVTHTNHNMFAKIPETFNVTRYHSLEILLETLPDCLEVTATSSDGVIMGVAHKTKPIFGVQYHPEALLTEYGSEVIQNFISYCKGEHL</sequence>
<evidence type="ECO:0000256" key="1">
    <source>
        <dbReference type="ARBA" id="ARBA00022962"/>
    </source>
</evidence>
<dbReference type="PANTHER" id="PTHR43418">
    <property type="entry name" value="MULTIFUNCTIONAL TRYPTOPHAN BIOSYNTHESIS PROTEIN-RELATED"/>
    <property type="match status" value="1"/>
</dbReference>
<dbReference type="GO" id="GO:0005829">
    <property type="term" value="C:cytosol"/>
    <property type="evidence" value="ECO:0007669"/>
    <property type="project" value="TreeGrafter"/>
</dbReference>
<dbReference type="PROSITE" id="PS51273">
    <property type="entry name" value="GATASE_TYPE_1"/>
    <property type="match status" value="1"/>
</dbReference>
<name>A0A6G8AUM5_9ENTE</name>